<evidence type="ECO:0000256" key="6">
    <source>
        <dbReference type="SAM" id="Phobius"/>
    </source>
</evidence>
<feature type="transmembrane region" description="Helical" evidence="6">
    <location>
        <begin position="364"/>
        <end position="385"/>
    </location>
</feature>
<reference evidence="8" key="1">
    <citation type="journal article" date="2014" name="Fungal Genet. Biol.">
        <title>Role of a major facilitator superfamily transporter in adaptation capacity of Penicillium funiculosum under extreme acidic stress.</title>
        <authorList>
            <person name="Xu X."/>
            <person name="Chen J."/>
            <person name="Xu H."/>
            <person name="Li D."/>
        </authorList>
    </citation>
    <scope>NUCLEOTIDE SEQUENCE</scope>
    <source>
        <strain evidence="8">X33</strain>
    </source>
</reference>
<evidence type="ECO:0000259" key="7">
    <source>
        <dbReference type="PROSITE" id="PS50850"/>
    </source>
</evidence>
<feature type="transmembrane region" description="Helical" evidence="6">
    <location>
        <begin position="98"/>
        <end position="117"/>
    </location>
</feature>
<evidence type="ECO:0000256" key="1">
    <source>
        <dbReference type="ARBA" id="ARBA00004141"/>
    </source>
</evidence>
<dbReference type="InterPro" id="IPR011701">
    <property type="entry name" value="MFS"/>
</dbReference>
<dbReference type="PROSITE" id="PS50850">
    <property type="entry name" value="MFS"/>
    <property type="match status" value="1"/>
</dbReference>
<keyword evidence="3 6" id="KW-0812">Transmembrane</keyword>
<dbReference type="Gene3D" id="1.20.1250.20">
    <property type="entry name" value="MFS general substrate transporter like domains"/>
    <property type="match status" value="1"/>
</dbReference>
<evidence type="ECO:0000256" key="5">
    <source>
        <dbReference type="ARBA" id="ARBA00023136"/>
    </source>
</evidence>
<feature type="transmembrane region" description="Helical" evidence="6">
    <location>
        <begin position="425"/>
        <end position="446"/>
    </location>
</feature>
<sequence length="551" mass="59591">MAPSHETKEESITVLVQTEQESQYLEGAKLYGILVGLTIATFLISLDVSVIATATPSITSQFHATTDIGWYGATYHLTMCSLQPLSGKISTTFSLRRSYLAFFAIFLLGSLLCGAATSSQMFIVGRAVAGIGGSGVVCGGLSVIAIVTPARQRPLFTGLMTSLYALGTVVAPIIGGSFTNYVTWRWCFLINLPAGAVTIVTLLLFYHPPEGASTEQTESIVQKVKQLDLIGCALFIPSIIMVMLAMEWGGEQYAWNSATIIGLFVGFAAEMIVFILWEIRTGEQAMIPFLLLGDQSVIFSILFAFFFMGSFVIPVYYLPEWFQIVKAASPIRSGVMLLPSICTQVAGSLVSGILAKSVRYYNPWFFAGSTFVCTATGLYTTFTAFTTSSGHWIGFQILQGFGCGFAAQMPLLTVQYVLREKPRHIPLGISTVLFAQYLSSAVMQSIGGSIFTNRLIAELLSNARLSAVQVNMLLDAGNSKVRDVISEHFPSHLDNIIVAYNDAITNVFFLAVAGSGLAFLLATGIKWRDTTKSIVGGVQPSEEVSDDSQRV</sequence>
<dbReference type="Pfam" id="PF07690">
    <property type="entry name" value="MFS_1"/>
    <property type="match status" value="1"/>
</dbReference>
<feature type="transmembrane region" description="Helical" evidence="6">
    <location>
        <begin position="297"/>
        <end position="317"/>
    </location>
</feature>
<feature type="transmembrane region" description="Helical" evidence="6">
    <location>
        <begin position="30"/>
        <end position="52"/>
    </location>
</feature>
<accession>A0A076L406</accession>
<comment type="subcellular location">
    <subcellularLocation>
        <location evidence="1">Membrane</location>
        <topology evidence="1">Multi-pass membrane protein</topology>
    </subcellularLocation>
</comment>
<dbReference type="EMBL" id="KF815490">
    <property type="protein sequence ID" value="AIJ02309.1"/>
    <property type="molecule type" value="Genomic_DNA"/>
</dbReference>
<evidence type="ECO:0000256" key="4">
    <source>
        <dbReference type="ARBA" id="ARBA00022989"/>
    </source>
</evidence>
<feature type="transmembrane region" description="Helical" evidence="6">
    <location>
        <begin position="503"/>
        <end position="522"/>
    </location>
</feature>
<keyword evidence="4 6" id="KW-1133">Transmembrane helix</keyword>
<dbReference type="PANTHER" id="PTHR23501:SF193">
    <property type="entry name" value="MULTIDRUG TRANSPORTER, PUTATIVE (AFU_ORTHOLOGUE AFUA_8G00940)-RELATED"/>
    <property type="match status" value="1"/>
</dbReference>
<feature type="transmembrane region" description="Helical" evidence="6">
    <location>
        <begin position="397"/>
        <end position="418"/>
    </location>
</feature>
<dbReference type="GO" id="GO:0022857">
    <property type="term" value="F:transmembrane transporter activity"/>
    <property type="evidence" value="ECO:0007669"/>
    <property type="project" value="InterPro"/>
</dbReference>
<dbReference type="PANTHER" id="PTHR23501">
    <property type="entry name" value="MAJOR FACILITATOR SUPERFAMILY"/>
    <property type="match status" value="1"/>
</dbReference>
<keyword evidence="5 6" id="KW-0472">Membrane</keyword>
<dbReference type="InterPro" id="IPR036259">
    <property type="entry name" value="MFS_trans_sf"/>
</dbReference>
<evidence type="ECO:0000313" key="8">
    <source>
        <dbReference type="EMBL" id="AIJ02309.1"/>
    </source>
</evidence>
<dbReference type="AlphaFoldDB" id="A0A076L406"/>
<feature type="transmembrane region" description="Helical" evidence="6">
    <location>
        <begin position="155"/>
        <end position="177"/>
    </location>
</feature>
<feature type="transmembrane region" description="Helical" evidence="6">
    <location>
        <begin position="258"/>
        <end position="277"/>
    </location>
</feature>
<proteinExistence type="inferred from homology"/>
<feature type="domain" description="Major facilitator superfamily (MFS) profile" evidence="7">
    <location>
        <begin position="33"/>
        <end position="530"/>
    </location>
</feature>
<dbReference type="CDD" id="cd17502">
    <property type="entry name" value="MFS_Azr1_MDR_like"/>
    <property type="match status" value="1"/>
</dbReference>
<feature type="transmembrane region" description="Helical" evidence="6">
    <location>
        <begin position="337"/>
        <end position="355"/>
    </location>
</feature>
<feature type="transmembrane region" description="Helical" evidence="6">
    <location>
        <begin position="183"/>
        <end position="206"/>
    </location>
</feature>
<name>A0A076L406_TALFU</name>
<dbReference type="SUPFAM" id="SSF103473">
    <property type="entry name" value="MFS general substrate transporter"/>
    <property type="match status" value="1"/>
</dbReference>
<feature type="transmembrane region" description="Helical" evidence="6">
    <location>
        <begin position="227"/>
        <end position="246"/>
    </location>
</feature>
<feature type="transmembrane region" description="Helical" evidence="6">
    <location>
        <begin position="123"/>
        <end position="148"/>
    </location>
</feature>
<evidence type="ECO:0000256" key="3">
    <source>
        <dbReference type="ARBA" id="ARBA00022692"/>
    </source>
</evidence>
<dbReference type="InterPro" id="IPR020846">
    <property type="entry name" value="MFS_dom"/>
</dbReference>
<evidence type="ECO:0000256" key="2">
    <source>
        <dbReference type="ARBA" id="ARBA00007520"/>
    </source>
</evidence>
<protein>
    <submittedName>
        <fullName evidence="8">MFS transporter</fullName>
    </submittedName>
</protein>
<dbReference type="Gene3D" id="1.20.1720.10">
    <property type="entry name" value="Multidrug resistance protein D"/>
    <property type="match status" value="1"/>
</dbReference>
<comment type="similarity">
    <text evidence="2">Belongs to the major facilitator superfamily. TCR/Tet family.</text>
</comment>
<dbReference type="GO" id="GO:0005886">
    <property type="term" value="C:plasma membrane"/>
    <property type="evidence" value="ECO:0007669"/>
    <property type="project" value="TreeGrafter"/>
</dbReference>
<organism evidence="8">
    <name type="scientific">Talaromyces funiculosus</name>
    <name type="common">Fruitlet core rot fungus</name>
    <name type="synonym">Penicillium funiculosum</name>
    <dbReference type="NCBI Taxonomy" id="28572"/>
    <lineage>
        <taxon>Eukaryota</taxon>
        <taxon>Fungi</taxon>
        <taxon>Dikarya</taxon>
        <taxon>Ascomycota</taxon>
        <taxon>Pezizomycotina</taxon>
        <taxon>Eurotiomycetes</taxon>
        <taxon>Eurotiomycetidae</taxon>
        <taxon>Eurotiales</taxon>
        <taxon>Trichocomaceae</taxon>
        <taxon>Talaromyces</taxon>
        <taxon>Talaromyces sect. Talaromyces</taxon>
    </lineage>
</organism>